<dbReference type="OrthoDB" id="1194658at2759"/>
<feature type="region of interest" description="Disordered" evidence="1">
    <location>
        <begin position="219"/>
        <end position="272"/>
    </location>
</feature>
<comment type="caution">
    <text evidence="2">The sequence shown here is derived from an EMBL/GenBank/DDBJ whole genome shotgun (WGS) entry which is preliminary data.</text>
</comment>
<feature type="compositionally biased region" description="Low complexity" evidence="1">
    <location>
        <begin position="250"/>
        <end position="262"/>
    </location>
</feature>
<evidence type="ECO:0000313" key="2">
    <source>
        <dbReference type="EMBL" id="KAB2606241.1"/>
    </source>
</evidence>
<evidence type="ECO:0000256" key="1">
    <source>
        <dbReference type="SAM" id="MobiDB-lite"/>
    </source>
</evidence>
<keyword evidence="3" id="KW-1185">Reference proteome</keyword>
<proteinExistence type="predicted"/>
<accession>A0A5N5FXB2</accession>
<protein>
    <submittedName>
        <fullName evidence="2">Transcription factor bHLH77-like</fullName>
    </submittedName>
</protein>
<reference evidence="3" key="2">
    <citation type="submission" date="2019-10" db="EMBL/GenBank/DDBJ databases">
        <title>A de novo genome assembly of a pear dwarfing rootstock.</title>
        <authorList>
            <person name="Wang F."/>
            <person name="Wang J."/>
            <person name="Li S."/>
            <person name="Zhang Y."/>
            <person name="Fang M."/>
            <person name="Ma L."/>
            <person name="Zhao Y."/>
            <person name="Jiang S."/>
        </authorList>
    </citation>
    <scope>NUCLEOTIDE SEQUENCE [LARGE SCALE GENOMIC DNA]</scope>
</reference>
<evidence type="ECO:0000313" key="3">
    <source>
        <dbReference type="Proteomes" id="UP000327157"/>
    </source>
</evidence>
<dbReference type="AlphaFoldDB" id="A0A5N5FXB2"/>
<name>A0A5N5FXB2_9ROSA</name>
<organism evidence="2 3">
    <name type="scientific">Pyrus ussuriensis x Pyrus communis</name>
    <dbReference type="NCBI Taxonomy" id="2448454"/>
    <lineage>
        <taxon>Eukaryota</taxon>
        <taxon>Viridiplantae</taxon>
        <taxon>Streptophyta</taxon>
        <taxon>Embryophyta</taxon>
        <taxon>Tracheophyta</taxon>
        <taxon>Spermatophyta</taxon>
        <taxon>Magnoliopsida</taxon>
        <taxon>eudicotyledons</taxon>
        <taxon>Gunneridae</taxon>
        <taxon>Pentapetalae</taxon>
        <taxon>rosids</taxon>
        <taxon>fabids</taxon>
        <taxon>Rosales</taxon>
        <taxon>Rosaceae</taxon>
        <taxon>Amygdaloideae</taxon>
        <taxon>Maleae</taxon>
        <taxon>Pyrus</taxon>
    </lineage>
</organism>
<reference evidence="2 3" key="1">
    <citation type="submission" date="2019-09" db="EMBL/GenBank/DDBJ databases">
        <authorList>
            <person name="Ou C."/>
        </authorList>
    </citation>
    <scope>NUCLEOTIDE SEQUENCE [LARGE SCALE GENOMIC DNA]</scope>
    <source>
        <strain evidence="2">S2</strain>
        <tissue evidence="2">Leaf</tissue>
    </source>
</reference>
<reference evidence="2 3" key="3">
    <citation type="submission" date="2019-11" db="EMBL/GenBank/DDBJ databases">
        <title>A de novo genome assembly of a pear dwarfing rootstock.</title>
        <authorList>
            <person name="Wang F."/>
            <person name="Wang J."/>
            <person name="Li S."/>
            <person name="Zhang Y."/>
            <person name="Fang M."/>
            <person name="Ma L."/>
            <person name="Zhao Y."/>
            <person name="Jiang S."/>
        </authorList>
    </citation>
    <scope>NUCLEOTIDE SEQUENCE [LARGE SCALE GENOMIC DNA]</scope>
    <source>
        <strain evidence="2">S2</strain>
        <tissue evidence="2">Leaf</tissue>
    </source>
</reference>
<sequence length="288" mass="32102">MKHINSYLYLCLERVHPHVARRSQHHSSSHCLKINHNVCKAAKSHFVIDSSSYIPEKLSLTCRWFEEGSRERRDFLELLDDMSFKLVMFYTDVIYGGDSSMTQIPLFKKLDFQSLYEKSLALLASSVLSIGENGPKWVASPRNLVFCDLGGKVKHFRPKVTKDGPPNSRKFFAFGTSKEPQSKNVSAKSKTKVALTGPTCRIKSSQAFASSSAPKHTKYLDISSSSEEDQSTNGVVNDKKSSEDLKATESSNSSVVVDNDVGSSDRSDNKVIGGYNFDEVNIFHNDDA</sequence>
<dbReference type="EMBL" id="SMOL01000559">
    <property type="protein sequence ID" value="KAB2606241.1"/>
    <property type="molecule type" value="Genomic_DNA"/>
</dbReference>
<gene>
    <name evidence="2" type="ORF">D8674_005958</name>
</gene>
<feature type="compositionally biased region" description="Basic and acidic residues" evidence="1">
    <location>
        <begin position="237"/>
        <end position="247"/>
    </location>
</feature>
<dbReference type="Proteomes" id="UP000327157">
    <property type="component" value="Chromosome 11"/>
</dbReference>